<evidence type="ECO:0000259" key="1">
    <source>
        <dbReference type="Pfam" id="PF00585"/>
    </source>
</evidence>
<keyword evidence="2" id="KW-0456">Lyase</keyword>
<dbReference type="InterPro" id="IPR038110">
    <property type="entry name" value="TD_ACT-like_sf"/>
</dbReference>
<dbReference type="Gene3D" id="3.40.1020.10">
    <property type="entry name" value="Biosynthetic Threonine Deaminase, Domain 3"/>
    <property type="match status" value="1"/>
</dbReference>
<feature type="domain" description="ACT-like" evidence="1">
    <location>
        <begin position="28"/>
        <end position="84"/>
    </location>
</feature>
<dbReference type="AlphaFoldDB" id="A0A0B2S6A1"/>
<dbReference type="Proteomes" id="UP000053555">
    <property type="component" value="Unassembled WGS sequence"/>
</dbReference>
<evidence type="ECO:0000313" key="2">
    <source>
        <dbReference type="EMBL" id="KHN42231.1"/>
    </source>
</evidence>
<reference evidence="2" key="1">
    <citation type="submission" date="2014-07" db="EMBL/GenBank/DDBJ databases">
        <title>Identification of a novel salt tolerance gene in wild soybean by whole-genome sequencing.</title>
        <authorList>
            <person name="Lam H.-M."/>
            <person name="Qi X."/>
            <person name="Li M.-W."/>
            <person name="Liu X."/>
            <person name="Xie M."/>
            <person name="Ni M."/>
            <person name="Xu X."/>
        </authorList>
    </citation>
    <scope>NUCLEOTIDE SEQUENCE [LARGE SCALE GENOMIC DNA]</scope>
    <source>
        <tissue evidence="2">Root</tissue>
    </source>
</reference>
<name>A0A0B2S6A1_GLYSO</name>
<sequence>MLVVNKRLCWQLLWQRSLAVSKNLRIGQINITEFKYKYNLNEAVVLCSVGVHIVSELRAMQERMESSQLKTYNLTESDMVKNHLCYLVCWPQNPS</sequence>
<dbReference type="InterPro" id="IPR045865">
    <property type="entry name" value="ACT-like_dom_sf"/>
</dbReference>
<organism evidence="2">
    <name type="scientific">Glycine soja</name>
    <name type="common">Wild soybean</name>
    <dbReference type="NCBI Taxonomy" id="3848"/>
    <lineage>
        <taxon>Eukaryota</taxon>
        <taxon>Viridiplantae</taxon>
        <taxon>Streptophyta</taxon>
        <taxon>Embryophyta</taxon>
        <taxon>Tracheophyta</taxon>
        <taxon>Spermatophyta</taxon>
        <taxon>Magnoliopsida</taxon>
        <taxon>eudicotyledons</taxon>
        <taxon>Gunneridae</taxon>
        <taxon>Pentapetalae</taxon>
        <taxon>rosids</taxon>
        <taxon>fabids</taxon>
        <taxon>Fabales</taxon>
        <taxon>Fabaceae</taxon>
        <taxon>Papilionoideae</taxon>
        <taxon>50 kb inversion clade</taxon>
        <taxon>NPAAA clade</taxon>
        <taxon>indigoferoid/millettioid clade</taxon>
        <taxon>Phaseoleae</taxon>
        <taxon>Glycine</taxon>
        <taxon>Glycine subgen. Soja</taxon>
    </lineage>
</organism>
<protein>
    <submittedName>
        <fullName evidence="2">Threonine dehydratase biosynthetic, chloroplastic</fullName>
        <ecNumber evidence="2">4.3.1.19</ecNumber>
    </submittedName>
</protein>
<proteinExistence type="predicted"/>
<accession>A0A0B2S6A1</accession>
<dbReference type="SUPFAM" id="SSF55021">
    <property type="entry name" value="ACT-like"/>
    <property type="match status" value="1"/>
</dbReference>
<dbReference type="EC" id="4.3.1.19" evidence="2"/>
<dbReference type="InterPro" id="IPR001721">
    <property type="entry name" value="TD_ACT-like"/>
</dbReference>
<dbReference type="Pfam" id="PF00585">
    <property type="entry name" value="Thr_dehydrat_C"/>
    <property type="match status" value="1"/>
</dbReference>
<dbReference type="EMBL" id="KN644649">
    <property type="protein sequence ID" value="KHN42231.1"/>
    <property type="molecule type" value="Genomic_DNA"/>
</dbReference>
<dbReference type="GO" id="GO:0004794">
    <property type="term" value="F:threonine deaminase activity"/>
    <property type="evidence" value="ECO:0007669"/>
    <property type="project" value="UniProtKB-EC"/>
</dbReference>
<gene>
    <name evidence="2" type="ORF">glysoja_044112</name>
</gene>